<dbReference type="InterPro" id="IPR036590">
    <property type="entry name" value="SRAP-like"/>
</dbReference>
<keyword evidence="8" id="KW-0456">Lyase</keyword>
<keyword evidence="4" id="KW-0227">DNA damage</keyword>
<sequence>MCGRFTQSSSWEETAELFDLEEIPEDLPPRYNVAPTQLAAVVRNEGVRRLRMLRWGLIPSGARDPSIGNRLINARAETAGVRPSFRDAFRERRCLVPVDGFFEWERLGRRRQPWLFRMREGGAFALAGLFERWRAPPPELLETFTILTTDANEVVGPIHDRMPVILHPDTFDRWLTGGEVPLGPYPSAAMAAFRVSSLVNNPAHDDPRCIEPLEARAESGTGRSGGNSPPSLFGGPTTR</sequence>
<feature type="compositionally biased region" description="Basic and acidic residues" evidence="12">
    <location>
        <begin position="206"/>
        <end position="217"/>
    </location>
</feature>
<proteinExistence type="inferred from homology"/>
<evidence type="ECO:0000256" key="11">
    <source>
        <dbReference type="ARBA" id="ARBA00031130"/>
    </source>
</evidence>
<keyword evidence="3" id="KW-0645">Protease</keyword>
<accession>A0AA35XCB7</accession>
<protein>
    <recommendedName>
        <fullName evidence="2">Abasic site processing protein HMCES</fullName>
    </recommendedName>
    <alternativeName>
        <fullName evidence="9">Embryonic stem cell-specific 5-hydroxymethylcytosine-binding protein</fullName>
    </alternativeName>
    <alternativeName>
        <fullName evidence="10">Peptidase HMCES</fullName>
    </alternativeName>
    <alternativeName>
        <fullName evidence="11">SRAP domain-containing protein 1</fullName>
    </alternativeName>
</protein>
<dbReference type="GO" id="GO:0006508">
    <property type="term" value="P:proteolysis"/>
    <property type="evidence" value="ECO:0007669"/>
    <property type="project" value="UniProtKB-KW"/>
</dbReference>
<dbReference type="GO" id="GO:0106300">
    <property type="term" value="P:protein-DNA covalent cross-linking repair"/>
    <property type="evidence" value="ECO:0007669"/>
    <property type="project" value="InterPro"/>
</dbReference>
<dbReference type="Pfam" id="PF02586">
    <property type="entry name" value="SRAP"/>
    <property type="match status" value="1"/>
</dbReference>
<gene>
    <name evidence="13" type="ORF">GBAR_LOCUS26069</name>
</gene>
<dbReference type="GO" id="GO:0008233">
    <property type="term" value="F:peptidase activity"/>
    <property type="evidence" value="ECO:0007669"/>
    <property type="project" value="UniProtKB-KW"/>
</dbReference>
<evidence type="ECO:0000256" key="4">
    <source>
        <dbReference type="ARBA" id="ARBA00022763"/>
    </source>
</evidence>
<comment type="similarity">
    <text evidence="1">Belongs to the SOS response-associated peptidase family.</text>
</comment>
<evidence type="ECO:0000256" key="12">
    <source>
        <dbReference type="SAM" id="MobiDB-lite"/>
    </source>
</evidence>
<evidence type="ECO:0000256" key="3">
    <source>
        <dbReference type="ARBA" id="ARBA00022670"/>
    </source>
</evidence>
<keyword evidence="7" id="KW-0238">DNA-binding</keyword>
<dbReference type="Proteomes" id="UP001174909">
    <property type="component" value="Unassembled WGS sequence"/>
</dbReference>
<dbReference type="EMBL" id="CASHTH010003616">
    <property type="protein sequence ID" value="CAI8047171.1"/>
    <property type="molecule type" value="Genomic_DNA"/>
</dbReference>
<dbReference type="Gene3D" id="3.90.1680.10">
    <property type="entry name" value="SOS response associated peptidase-like"/>
    <property type="match status" value="1"/>
</dbReference>
<evidence type="ECO:0000256" key="5">
    <source>
        <dbReference type="ARBA" id="ARBA00022801"/>
    </source>
</evidence>
<dbReference type="AlphaFoldDB" id="A0AA35XCB7"/>
<evidence type="ECO:0000256" key="9">
    <source>
        <dbReference type="ARBA" id="ARBA00030390"/>
    </source>
</evidence>
<dbReference type="SUPFAM" id="SSF143081">
    <property type="entry name" value="BB1717-like"/>
    <property type="match status" value="1"/>
</dbReference>
<evidence type="ECO:0000313" key="13">
    <source>
        <dbReference type="EMBL" id="CAI8047171.1"/>
    </source>
</evidence>
<dbReference type="GO" id="GO:0003697">
    <property type="term" value="F:single-stranded DNA binding"/>
    <property type="evidence" value="ECO:0007669"/>
    <property type="project" value="InterPro"/>
</dbReference>
<feature type="region of interest" description="Disordered" evidence="12">
    <location>
        <begin position="206"/>
        <end position="239"/>
    </location>
</feature>
<evidence type="ECO:0000313" key="14">
    <source>
        <dbReference type="Proteomes" id="UP001174909"/>
    </source>
</evidence>
<organism evidence="13 14">
    <name type="scientific">Geodia barretti</name>
    <name type="common">Barrett's horny sponge</name>
    <dbReference type="NCBI Taxonomy" id="519541"/>
    <lineage>
        <taxon>Eukaryota</taxon>
        <taxon>Metazoa</taxon>
        <taxon>Porifera</taxon>
        <taxon>Demospongiae</taxon>
        <taxon>Heteroscleromorpha</taxon>
        <taxon>Tetractinellida</taxon>
        <taxon>Astrophorina</taxon>
        <taxon>Geodiidae</taxon>
        <taxon>Geodia</taxon>
    </lineage>
</organism>
<comment type="caution">
    <text evidence="13">The sequence shown here is derived from an EMBL/GenBank/DDBJ whole genome shotgun (WGS) entry which is preliminary data.</text>
</comment>
<keyword evidence="5" id="KW-0378">Hydrolase</keyword>
<dbReference type="PANTHER" id="PTHR13604">
    <property type="entry name" value="DC12-RELATED"/>
    <property type="match status" value="1"/>
</dbReference>
<evidence type="ECO:0000256" key="1">
    <source>
        <dbReference type="ARBA" id="ARBA00008136"/>
    </source>
</evidence>
<dbReference type="PANTHER" id="PTHR13604:SF0">
    <property type="entry name" value="ABASIC SITE PROCESSING PROTEIN HMCES"/>
    <property type="match status" value="1"/>
</dbReference>
<evidence type="ECO:0000256" key="10">
    <source>
        <dbReference type="ARBA" id="ARBA00030898"/>
    </source>
</evidence>
<evidence type="ECO:0000256" key="6">
    <source>
        <dbReference type="ARBA" id="ARBA00023124"/>
    </source>
</evidence>
<evidence type="ECO:0000256" key="8">
    <source>
        <dbReference type="ARBA" id="ARBA00023239"/>
    </source>
</evidence>
<reference evidence="13" key="1">
    <citation type="submission" date="2023-03" db="EMBL/GenBank/DDBJ databases">
        <authorList>
            <person name="Steffen K."/>
            <person name="Cardenas P."/>
        </authorList>
    </citation>
    <scope>NUCLEOTIDE SEQUENCE</scope>
</reference>
<keyword evidence="14" id="KW-1185">Reference proteome</keyword>
<name>A0AA35XCB7_GEOBA</name>
<dbReference type="GO" id="GO:0016829">
    <property type="term" value="F:lyase activity"/>
    <property type="evidence" value="ECO:0007669"/>
    <property type="project" value="UniProtKB-KW"/>
</dbReference>
<keyword evidence="6" id="KW-0190">Covalent protein-DNA linkage</keyword>
<dbReference type="InterPro" id="IPR003738">
    <property type="entry name" value="SRAP"/>
</dbReference>
<evidence type="ECO:0000256" key="2">
    <source>
        <dbReference type="ARBA" id="ARBA00015888"/>
    </source>
</evidence>
<evidence type="ECO:0000256" key="7">
    <source>
        <dbReference type="ARBA" id="ARBA00023125"/>
    </source>
</evidence>